<keyword evidence="8" id="KW-1185">Reference proteome</keyword>
<evidence type="ECO:0000256" key="2">
    <source>
        <dbReference type="ARBA" id="ARBA00022692"/>
    </source>
</evidence>
<name>A0A6I4VW32_9BACL</name>
<proteinExistence type="predicted"/>
<dbReference type="Pfam" id="PF04893">
    <property type="entry name" value="Yip1"/>
    <property type="match status" value="1"/>
</dbReference>
<keyword evidence="2 5" id="KW-0812">Transmembrane</keyword>
<evidence type="ECO:0000256" key="1">
    <source>
        <dbReference type="ARBA" id="ARBA00004141"/>
    </source>
</evidence>
<keyword evidence="4 5" id="KW-0472">Membrane</keyword>
<dbReference type="RefSeq" id="WP_160802497.1">
    <property type="nucleotide sequence ID" value="NZ_WUUL01000012.1"/>
</dbReference>
<sequence length="209" mass="23593">MKKPSLWGMIWRPQIEFQRLKEQPIIWIPLAILSTLHVIAMLFLTRVKTEEWDLNSVQTPPTISYTYMSAGLLLSDLLTFLLSIFIIAFIVYGVAKAFHSSVSIKPLFSLAIFLQVIPTLGLILQAITHILEWKLAILTYSLQDVFQLSVGHLSIALGFVTIFTVWNWVIASIGYATILRVPVSVAVVTTFVMWYLPILISSFILTPQG</sequence>
<evidence type="ECO:0000256" key="3">
    <source>
        <dbReference type="ARBA" id="ARBA00022989"/>
    </source>
</evidence>
<keyword evidence="3 5" id="KW-1133">Transmembrane helix</keyword>
<evidence type="ECO:0000256" key="5">
    <source>
        <dbReference type="SAM" id="Phobius"/>
    </source>
</evidence>
<protein>
    <recommendedName>
        <fullName evidence="6">Yip1 domain-containing protein</fullName>
    </recommendedName>
</protein>
<dbReference type="Proteomes" id="UP000430692">
    <property type="component" value="Unassembled WGS sequence"/>
</dbReference>
<evidence type="ECO:0000313" key="7">
    <source>
        <dbReference type="EMBL" id="MXQ55143.1"/>
    </source>
</evidence>
<comment type="caution">
    <text evidence="7">The sequence shown here is derived from an EMBL/GenBank/DDBJ whole genome shotgun (WGS) entry which is preliminary data.</text>
</comment>
<feature type="transmembrane region" description="Helical" evidence="5">
    <location>
        <begin position="151"/>
        <end position="171"/>
    </location>
</feature>
<accession>A0A6I4VW32</accession>
<evidence type="ECO:0000313" key="8">
    <source>
        <dbReference type="Proteomes" id="UP000430692"/>
    </source>
</evidence>
<dbReference type="GO" id="GO:0016020">
    <property type="term" value="C:membrane"/>
    <property type="evidence" value="ECO:0007669"/>
    <property type="project" value="UniProtKB-SubCell"/>
</dbReference>
<dbReference type="EMBL" id="WUUL01000012">
    <property type="protein sequence ID" value="MXQ55143.1"/>
    <property type="molecule type" value="Genomic_DNA"/>
</dbReference>
<organism evidence="7 8">
    <name type="scientific">Shimazuella alba</name>
    <dbReference type="NCBI Taxonomy" id="2690964"/>
    <lineage>
        <taxon>Bacteria</taxon>
        <taxon>Bacillati</taxon>
        <taxon>Bacillota</taxon>
        <taxon>Bacilli</taxon>
        <taxon>Bacillales</taxon>
        <taxon>Thermoactinomycetaceae</taxon>
        <taxon>Shimazuella</taxon>
    </lineage>
</organism>
<comment type="subcellular location">
    <subcellularLocation>
        <location evidence="1">Membrane</location>
        <topology evidence="1">Multi-pass membrane protein</topology>
    </subcellularLocation>
</comment>
<feature type="transmembrane region" description="Helical" evidence="5">
    <location>
        <begin position="183"/>
        <end position="205"/>
    </location>
</feature>
<dbReference type="InterPro" id="IPR006977">
    <property type="entry name" value="Yip1_dom"/>
</dbReference>
<gene>
    <name evidence="7" type="ORF">GSM42_15755</name>
</gene>
<feature type="transmembrane region" description="Helical" evidence="5">
    <location>
        <begin position="25"/>
        <end position="45"/>
    </location>
</feature>
<feature type="transmembrane region" description="Helical" evidence="5">
    <location>
        <begin position="65"/>
        <end position="95"/>
    </location>
</feature>
<evidence type="ECO:0000256" key="4">
    <source>
        <dbReference type="ARBA" id="ARBA00023136"/>
    </source>
</evidence>
<evidence type="ECO:0000259" key="6">
    <source>
        <dbReference type="Pfam" id="PF04893"/>
    </source>
</evidence>
<feature type="transmembrane region" description="Helical" evidence="5">
    <location>
        <begin position="107"/>
        <end position="131"/>
    </location>
</feature>
<feature type="domain" description="Yip1" evidence="6">
    <location>
        <begin position="7"/>
        <end position="200"/>
    </location>
</feature>
<reference evidence="7 8" key="1">
    <citation type="submission" date="2019-12" db="EMBL/GenBank/DDBJ databases">
        <title>Whole-genome analyses of novel actinobacteria.</title>
        <authorList>
            <person name="Sahin N."/>
            <person name="Saygin H."/>
        </authorList>
    </citation>
    <scope>NUCLEOTIDE SEQUENCE [LARGE SCALE GENOMIC DNA]</scope>
    <source>
        <strain evidence="7 8">KC615</strain>
    </source>
</reference>
<dbReference type="AlphaFoldDB" id="A0A6I4VW32"/>